<evidence type="ECO:0000313" key="4">
    <source>
        <dbReference type="EMBL" id="GIX82475.1"/>
    </source>
</evidence>
<dbReference type="PANTHER" id="PTHR45639">
    <property type="entry name" value="HSC70CB, ISOFORM G-RELATED"/>
    <property type="match status" value="1"/>
</dbReference>
<dbReference type="Proteomes" id="UP001054945">
    <property type="component" value="Unassembled WGS sequence"/>
</dbReference>
<keyword evidence="5" id="KW-1185">Reference proteome</keyword>
<dbReference type="AlphaFoldDB" id="A0AAV4NFA3"/>
<dbReference type="Gene3D" id="3.30.420.40">
    <property type="match status" value="1"/>
</dbReference>
<evidence type="ECO:0008006" key="6">
    <source>
        <dbReference type="Google" id="ProtNLM"/>
    </source>
</evidence>
<comment type="similarity">
    <text evidence="1">Belongs to the heat shock protein 70 family.</text>
</comment>
<protein>
    <recommendedName>
        <fullName evidence="6">Heat shock protein 70</fullName>
    </recommendedName>
</protein>
<organism evidence="4 5">
    <name type="scientific">Caerostris extrusa</name>
    <name type="common">Bark spider</name>
    <name type="synonym">Caerostris bankana</name>
    <dbReference type="NCBI Taxonomy" id="172846"/>
    <lineage>
        <taxon>Eukaryota</taxon>
        <taxon>Metazoa</taxon>
        <taxon>Ecdysozoa</taxon>
        <taxon>Arthropoda</taxon>
        <taxon>Chelicerata</taxon>
        <taxon>Arachnida</taxon>
        <taxon>Araneae</taxon>
        <taxon>Araneomorphae</taxon>
        <taxon>Entelegynae</taxon>
        <taxon>Araneoidea</taxon>
        <taxon>Araneidae</taxon>
        <taxon>Caerostris</taxon>
    </lineage>
</organism>
<dbReference type="SUPFAM" id="SSF53067">
    <property type="entry name" value="Actin-like ATPase domain"/>
    <property type="match status" value="1"/>
</dbReference>
<dbReference type="EMBL" id="BPLR01020784">
    <property type="protein sequence ID" value="GIX82475.1"/>
    <property type="molecule type" value="Genomic_DNA"/>
</dbReference>
<name>A0AAV4NFA3_CAEEX</name>
<sequence length="96" mass="10915">MPVNQKDYAKSNQRYKYQISRMPLSLGIDLGTENACAAVYLDDKIKCILNEEDVLLPCYISFTEKGLLTGKAAVSHIRRNPRNTVFGVKRFIGRTF</sequence>
<dbReference type="GO" id="GO:0005524">
    <property type="term" value="F:ATP binding"/>
    <property type="evidence" value="ECO:0007669"/>
    <property type="project" value="UniProtKB-KW"/>
</dbReference>
<comment type="caution">
    <text evidence="4">The sequence shown here is derived from an EMBL/GenBank/DDBJ whole genome shotgun (WGS) entry which is preliminary data.</text>
</comment>
<dbReference type="FunFam" id="3.30.420.40:FF:000028">
    <property type="entry name" value="heat shock 70 kDa protein-like"/>
    <property type="match status" value="1"/>
</dbReference>
<proteinExistence type="inferred from homology"/>
<evidence type="ECO:0000313" key="5">
    <source>
        <dbReference type="Proteomes" id="UP001054945"/>
    </source>
</evidence>
<dbReference type="PANTHER" id="PTHR45639:SF34">
    <property type="entry name" value="CHAPERONE PROTEIN DNAK"/>
    <property type="match status" value="1"/>
</dbReference>
<evidence type="ECO:0000256" key="3">
    <source>
        <dbReference type="ARBA" id="ARBA00022840"/>
    </source>
</evidence>
<dbReference type="InterPro" id="IPR013126">
    <property type="entry name" value="Hsp_70_fam"/>
</dbReference>
<accession>A0AAV4NFA3</accession>
<dbReference type="GO" id="GO:0140662">
    <property type="term" value="F:ATP-dependent protein folding chaperone"/>
    <property type="evidence" value="ECO:0007669"/>
    <property type="project" value="InterPro"/>
</dbReference>
<evidence type="ECO:0000256" key="1">
    <source>
        <dbReference type="ARBA" id="ARBA00007381"/>
    </source>
</evidence>
<reference evidence="4 5" key="1">
    <citation type="submission" date="2021-06" db="EMBL/GenBank/DDBJ databases">
        <title>Caerostris extrusa draft genome.</title>
        <authorList>
            <person name="Kono N."/>
            <person name="Arakawa K."/>
        </authorList>
    </citation>
    <scope>NUCLEOTIDE SEQUENCE [LARGE SCALE GENOMIC DNA]</scope>
</reference>
<keyword evidence="2" id="KW-0547">Nucleotide-binding</keyword>
<dbReference type="GO" id="GO:0034663">
    <property type="term" value="C:endoplasmic reticulum chaperone complex"/>
    <property type="evidence" value="ECO:0007669"/>
    <property type="project" value="TreeGrafter"/>
</dbReference>
<dbReference type="InterPro" id="IPR043129">
    <property type="entry name" value="ATPase_NBD"/>
</dbReference>
<dbReference type="GO" id="GO:0030968">
    <property type="term" value="P:endoplasmic reticulum unfolded protein response"/>
    <property type="evidence" value="ECO:0007669"/>
    <property type="project" value="TreeGrafter"/>
</dbReference>
<evidence type="ECO:0000256" key="2">
    <source>
        <dbReference type="ARBA" id="ARBA00022741"/>
    </source>
</evidence>
<dbReference type="Pfam" id="PF00012">
    <property type="entry name" value="HSP70"/>
    <property type="match status" value="1"/>
</dbReference>
<keyword evidence="3" id="KW-0067">ATP-binding</keyword>
<gene>
    <name evidence="4" type="ORF">CEXT_801101</name>
</gene>